<comment type="similarity">
    <text evidence="1">Belongs to the AB hydrolase superfamily. AB hydrolase 2 family.</text>
</comment>
<organism evidence="11 12">
    <name type="scientific">Rhinocladiella mackenziei CBS 650.93</name>
    <dbReference type="NCBI Taxonomy" id="1442369"/>
    <lineage>
        <taxon>Eukaryota</taxon>
        <taxon>Fungi</taxon>
        <taxon>Dikarya</taxon>
        <taxon>Ascomycota</taxon>
        <taxon>Pezizomycotina</taxon>
        <taxon>Eurotiomycetes</taxon>
        <taxon>Chaetothyriomycetidae</taxon>
        <taxon>Chaetothyriales</taxon>
        <taxon>Herpotrichiellaceae</taxon>
        <taxon>Rhinocladiella</taxon>
    </lineage>
</organism>
<evidence type="ECO:0000256" key="2">
    <source>
        <dbReference type="ARBA" id="ARBA00012423"/>
    </source>
</evidence>
<dbReference type="Pfam" id="PF02230">
    <property type="entry name" value="Abhydrolase_2"/>
    <property type="match status" value="1"/>
</dbReference>
<dbReference type="InterPro" id="IPR029058">
    <property type="entry name" value="AB_hydrolase_fold"/>
</dbReference>
<dbReference type="RefSeq" id="XP_013267265.1">
    <property type="nucleotide sequence ID" value="XM_013411811.1"/>
</dbReference>
<dbReference type="GO" id="GO:0006631">
    <property type="term" value="P:fatty acid metabolic process"/>
    <property type="evidence" value="ECO:0007669"/>
    <property type="project" value="UniProtKB-KW"/>
</dbReference>
<evidence type="ECO:0000256" key="7">
    <source>
        <dbReference type="ARBA" id="ARBA00029392"/>
    </source>
</evidence>
<dbReference type="EMBL" id="KN847483">
    <property type="protein sequence ID" value="KIX00129.1"/>
    <property type="molecule type" value="Genomic_DNA"/>
</dbReference>
<dbReference type="HOGENOM" id="CLU_049413_3_4_1"/>
<keyword evidence="6" id="KW-0443">Lipid metabolism</keyword>
<evidence type="ECO:0000256" key="5">
    <source>
        <dbReference type="ARBA" id="ARBA00022801"/>
    </source>
</evidence>
<dbReference type="PANTHER" id="PTHR10655">
    <property type="entry name" value="LYSOPHOSPHOLIPASE-RELATED"/>
    <property type="match status" value="1"/>
</dbReference>
<evidence type="ECO:0000256" key="3">
    <source>
        <dbReference type="ARBA" id="ARBA00014923"/>
    </source>
</evidence>
<dbReference type="Proteomes" id="UP000053617">
    <property type="component" value="Unassembled WGS sequence"/>
</dbReference>
<evidence type="ECO:0000256" key="1">
    <source>
        <dbReference type="ARBA" id="ARBA00006499"/>
    </source>
</evidence>
<accession>A0A0D2I2X9</accession>
<dbReference type="GeneID" id="25298337"/>
<name>A0A0D2I2X9_9EURO</name>
<dbReference type="InterPro" id="IPR003140">
    <property type="entry name" value="PLipase/COase/thioEstase"/>
</dbReference>
<dbReference type="OrthoDB" id="2418081at2759"/>
<evidence type="ECO:0000313" key="11">
    <source>
        <dbReference type="EMBL" id="KIX00129.1"/>
    </source>
</evidence>
<comment type="function">
    <text evidence="7">Hydrolyzes fatty acids from S-acylated cysteine residues in proteins with a strong preference for palmitoylated G-alpha proteins over other acyl substrates. Mediates the deacylation of G-alpha proteins such as GPA1 in vivo, but has weak or no activity toward palmitoylated Ras proteins. Has weak lysophospholipase activity in vitro; however such activity may not exist in vivo.</text>
</comment>
<feature type="domain" description="Phospholipase/carboxylesterase/thioesterase" evidence="10">
    <location>
        <begin position="16"/>
        <end position="253"/>
    </location>
</feature>
<keyword evidence="12" id="KW-1185">Reference proteome</keyword>
<evidence type="ECO:0000256" key="4">
    <source>
        <dbReference type="ARBA" id="ARBA00022487"/>
    </source>
</evidence>
<keyword evidence="4" id="KW-0719">Serine esterase</keyword>
<comment type="catalytic activity">
    <reaction evidence="9">
        <text>S-hexadecanoyl-L-cysteinyl-[protein] + H2O = L-cysteinyl-[protein] + hexadecanoate + H(+)</text>
        <dbReference type="Rhea" id="RHEA:19233"/>
        <dbReference type="Rhea" id="RHEA-COMP:10131"/>
        <dbReference type="Rhea" id="RHEA-COMP:11032"/>
        <dbReference type="ChEBI" id="CHEBI:7896"/>
        <dbReference type="ChEBI" id="CHEBI:15377"/>
        <dbReference type="ChEBI" id="CHEBI:15378"/>
        <dbReference type="ChEBI" id="CHEBI:29950"/>
        <dbReference type="ChEBI" id="CHEBI:74151"/>
        <dbReference type="EC" id="3.1.2.22"/>
    </reaction>
</comment>
<gene>
    <name evidence="11" type="ORF">Z518_10266</name>
</gene>
<dbReference type="AlphaFoldDB" id="A0A0D2I2X9"/>
<dbReference type="GO" id="GO:0005737">
    <property type="term" value="C:cytoplasm"/>
    <property type="evidence" value="ECO:0007669"/>
    <property type="project" value="TreeGrafter"/>
</dbReference>
<evidence type="ECO:0000256" key="6">
    <source>
        <dbReference type="ARBA" id="ARBA00022832"/>
    </source>
</evidence>
<evidence type="ECO:0000313" key="12">
    <source>
        <dbReference type="Proteomes" id="UP000053617"/>
    </source>
</evidence>
<protein>
    <recommendedName>
        <fullName evidence="3">Acyl-protein thioesterase 1</fullName>
        <ecNumber evidence="2">3.1.2.22</ecNumber>
    </recommendedName>
    <alternativeName>
        <fullName evidence="8">Palmitoyl-protein hydrolase</fullName>
    </alternativeName>
</protein>
<evidence type="ECO:0000256" key="8">
    <source>
        <dbReference type="ARBA" id="ARBA00031195"/>
    </source>
</evidence>
<dbReference type="STRING" id="1442369.A0A0D2I2X9"/>
<dbReference type="VEuPathDB" id="FungiDB:Z518_10266"/>
<dbReference type="GO" id="GO:0052689">
    <property type="term" value="F:carboxylic ester hydrolase activity"/>
    <property type="evidence" value="ECO:0007669"/>
    <property type="project" value="UniProtKB-KW"/>
</dbReference>
<dbReference type="SUPFAM" id="SSF53474">
    <property type="entry name" value="alpha/beta-Hydrolases"/>
    <property type="match status" value="1"/>
</dbReference>
<dbReference type="GO" id="GO:0008474">
    <property type="term" value="F:palmitoyl-(protein) hydrolase activity"/>
    <property type="evidence" value="ECO:0007669"/>
    <property type="project" value="UniProtKB-EC"/>
</dbReference>
<keyword evidence="6" id="KW-0276">Fatty acid metabolism</keyword>
<reference evidence="11 12" key="1">
    <citation type="submission" date="2015-01" db="EMBL/GenBank/DDBJ databases">
        <title>The Genome Sequence of Rhinocladiella mackenzie CBS 650.93.</title>
        <authorList>
            <consortium name="The Broad Institute Genomics Platform"/>
            <person name="Cuomo C."/>
            <person name="de Hoog S."/>
            <person name="Gorbushina A."/>
            <person name="Stielow B."/>
            <person name="Teixiera M."/>
            <person name="Abouelleil A."/>
            <person name="Chapman S.B."/>
            <person name="Priest M."/>
            <person name="Young S.K."/>
            <person name="Wortman J."/>
            <person name="Nusbaum C."/>
            <person name="Birren B."/>
        </authorList>
    </citation>
    <scope>NUCLEOTIDE SEQUENCE [LARGE SCALE GENOMIC DNA]</scope>
    <source>
        <strain evidence="11 12">CBS 650.93</strain>
    </source>
</reference>
<dbReference type="EC" id="3.1.2.22" evidence="2"/>
<proteinExistence type="inferred from homology"/>
<dbReference type="PANTHER" id="PTHR10655:SF17">
    <property type="entry name" value="LYSOPHOSPHOLIPASE-LIKE PROTEIN 1"/>
    <property type="match status" value="1"/>
</dbReference>
<sequence>MSAKPPYVVPPTVPPSSPERAATLIFLHGYGDDAEGLPLGFAQQFQFNNKMPYLKWILPNAEHNHGAMTRAWYVPKTLPNAMKPPGPGHEQDEDALDDEVGIMKSVDLVDQLVEQEIKSGTPAKRILVGGFSQGCAVSLVWGLAGRLRNEVGGVICLSGYLPLRNRIEELRKERVLGDSTDGADDVETDRKKWFYAHGTMDMLIPAKLYMQGKEELATWVDKENIEEHLYQGMGHSTNAAELRDILGFLEKVIPG</sequence>
<dbReference type="Gene3D" id="3.40.50.1820">
    <property type="entry name" value="alpha/beta hydrolase"/>
    <property type="match status" value="1"/>
</dbReference>
<evidence type="ECO:0000259" key="10">
    <source>
        <dbReference type="Pfam" id="PF02230"/>
    </source>
</evidence>
<keyword evidence="5" id="KW-0378">Hydrolase</keyword>
<dbReference type="InterPro" id="IPR050565">
    <property type="entry name" value="LYPA1-2/EST-like"/>
</dbReference>
<evidence type="ECO:0000256" key="9">
    <source>
        <dbReference type="ARBA" id="ARBA00047337"/>
    </source>
</evidence>